<feature type="signal peptide" evidence="2">
    <location>
        <begin position="1"/>
        <end position="25"/>
    </location>
</feature>
<dbReference type="AlphaFoldDB" id="A0A2T8HTL1"/>
<dbReference type="EMBL" id="QDKM01000004">
    <property type="protein sequence ID" value="PVH28790.1"/>
    <property type="molecule type" value="Genomic_DNA"/>
</dbReference>
<protein>
    <recommendedName>
        <fullName evidence="5">Tellurium resistance protein</fullName>
    </recommendedName>
</protein>
<evidence type="ECO:0000313" key="3">
    <source>
        <dbReference type="EMBL" id="PVH28790.1"/>
    </source>
</evidence>
<dbReference type="Proteomes" id="UP000245911">
    <property type="component" value="Unassembled WGS sequence"/>
</dbReference>
<evidence type="ECO:0000256" key="1">
    <source>
        <dbReference type="SAM" id="Phobius"/>
    </source>
</evidence>
<gene>
    <name evidence="3" type="ORF">DDE20_11490</name>
</gene>
<dbReference type="NCBIfam" id="NF033773">
    <property type="entry name" value="tellur_TrgA"/>
    <property type="match status" value="1"/>
</dbReference>
<keyword evidence="4" id="KW-1185">Reference proteome</keyword>
<comment type="caution">
    <text evidence="3">The sequence shown here is derived from an EMBL/GenBank/DDBJ whole genome shotgun (WGS) entry which is preliminary data.</text>
</comment>
<keyword evidence="1" id="KW-0812">Transmembrane</keyword>
<feature type="transmembrane region" description="Helical" evidence="1">
    <location>
        <begin position="33"/>
        <end position="53"/>
    </location>
</feature>
<organism evidence="3 4">
    <name type="scientific">Pararhodobacter oceanensis</name>
    <dbReference type="NCBI Taxonomy" id="2172121"/>
    <lineage>
        <taxon>Bacteria</taxon>
        <taxon>Pseudomonadati</taxon>
        <taxon>Pseudomonadota</taxon>
        <taxon>Alphaproteobacteria</taxon>
        <taxon>Rhodobacterales</taxon>
        <taxon>Paracoccaceae</taxon>
        <taxon>Pararhodobacter</taxon>
    </lineage>
</organism>
<sequence>MFTLIRPLSAVFLAVFALIAAQAYAPIYDPEADLGRFPLYAAAVGFLVGWRFLGRQIGKALWHSVFAAWQAVVLAAVATAMFLAVGEVFRRGYRRQYGEVIEAITGYFGIVVDWLSRGLVQEFLILLAAGGTIIGVVLHILWVMLEARRHDR</sequence>
<reference evidence="3 4" key="1">
    <citation type="submission" date="2018-04" db="EMBL/GenBank/DDBJ databases">
        <title>Pararhodobacter oceanense sp. nov., isolated from marine intertidal sediment.</title>
        <authorList>
            <person name="Wang X.-L."/>
            <person name="Du Z.-J."/>
        </authorList>
    </citation>
    <scope>NUCLEOTIDE SEQUENCE [LARGE SCALE GENOMIC DNA]</scope>
    <source>
        <strain evidence="3 4">AM505</strain>
    </source>
</reference>
<keyword evidence="1" id="KW-0472">Membrane</keyword>
<feature type="transmembrane region" description="Helical" evidence="1">
    <location>
        <begin position="123"/>
        <end position="145"/>
    </location>
</feature>
<dbReference type="InterPro" id="IPR047784">
    <property type="entry name" value="TrgA"/>
</dbReference>
<dbReference type="RefSeq" id="WP_116558633.1">
    <property type="nucleotide sequence ID" value="NZ_QDKM01000004.1"/>
</dbReference>
<feature type="transmembrane region" description="Helical" evidence="1">
    <location>
        <begin position="65"/>
        <end position="85"/>
    </location>
</feature>
<name>A0A2T8HTL1_9RHOB</name>
<proteinExistence type="predicted"/>
<evidence type="ECO:0000256" key="2">
    <source>
        <dbReference type="SAM" id="SignalP"/>
    </source>
</evidence>
<feature type="chain" id="PRO_5015744612" description="Tellurium resistance protein" evidence="2">
    <location>
        <begin position="26"/>
        <end position="152"/>
    </location>
</feature>
<evidence type="ECO:0008006" key="5">
    <source>
        <dbReference type="Google" id="ProtNLM"/>
    </source>
</evidence>
<dbReference type="OrthoDB" id="7869508at2"/>
<accession>A0A2T8HTL1</accession>
<keyword evidence="2" id="KW-0732">Signal</keyword>
<evidence type="ECO:0000313" key="4">
    <source>
        <dbReference type="Proteomes" id="UP000245911"/>
    </source>
</evidence>
<keyword evidence="1" id="KW-1133">Transmembrane helix</keyword>